<evidence type="ECO:0000256" key="4">
    <source>
        <dbReference type="PROSITE-ProRule" id="PRU00409"/>
    </source>
</evidence>
<accession>A0A7W9M0S8</accession>
<comment type="caution">
    <text evidence="6">The sequence shown here is derived from an EMBL/GenBank/DDBJ whole genome shotgun (WGS) entry which is preliminary data.</text>
</comment>
<dbReference type="GO" id="GO:0016874">
    <property type="term" value="F:ligase activity"/>
    <property type="evidence" value="ECO:0007669"/>
    <property type="project" value="UniProtKB-KW"/>
</dbReference>
<dbReference type="PANTHER" id="PTHR43585:SF2">
    <property type="entry name" value="ATP-GRASP ENZYME FSQD"/>
    <property type="match status" value="1"/>
</dbReference>
<dbReference type="InterPro" id="IPR052032">
    <property type="entry name" value="ATP-dep_AA_Ligase"/>
</dbReference>
<dbReference type="GO" id="GO:0005524">
    <property type="term" value="F:ATP binding"/>
    <property type="evidence" value="ECO:0007669"/>
    <property type="project" value="UniProtKB-UniRule"/>
</dbReference>
<sequence length="414" mass="44163">MYVLVGFNKDALAALADCCPPGSVIVVEEPDIMTARRVEEHIAANTVVAGFIEAPVQDEHDPRAIVAAVPRPPGVRAVVPMNEYGVVAAAVLAHEWGLPGATVGAALTLRDKLRLRERCAKVPMSQPVFRAVSHQDEVLRFRAEHKGECVLKPSNRQGSLGVQLLGPDDDVDTAWERCVREDAPQRRPQRPLPSRFLVEERLRGVEVSVEALVRNGAMLFTNTTEKEVLSGIRPVETGHTVPADLPASVTGRLEEAMRDLIEAVGFDTGVLHAEWMLVSPHDPYLIECAARLPGDSIDRLIDLAYGGSLLKDLLVLLSGGIPAARALPTRAAAIRFLHAPPGEVVALTGVEAVRALDGVQAVDVSVSVGETVGVVNHSWDRSGSVVTTGPGPREAAATAQTAVEAIGIQVRPVP</sequence>
<keyword evidence="3 4" id="KW-0067">ATP-binding</keyword>
<feature type="domain" description="ATP-grasp" evidence="5">
    <location>
        <begin position="116"/>
        <end position="318"/>
    </location>
</feature>
<gene>
    <name evidence="6" type="ORF">F4560_002896</name>
</gene>
<dbReference type="GO" id="GO:0046872">
    <property type="term" value="F:metal ion binding"/>
    <property type="evidence" value="ECO:0007669"/>
    <property type="project" value="InterPro"/>
</dbReference>
<dbReference type="Pfam" id="PF18603">
    <property type="entry name" value="LAL_C2"/>
    <property type="match status" value="1"/>
</dbReference>
<dbReference type="SUPFAM" id="SSF56059">
    <property type="entry name" value="Glutathione synthetase ATP-binding domain-like"/>
    <property type="match status" value="1"/>
</dbReference>
<keyword evidence="2 4" id="KW-0547">Nucleotide-binding</keyword>
<dbReference type="PANTHER" id="PTHR43585">
    <property type="entry name" value="FUMIPYRROLE BIOSYNTHESIS PROTEIN C"/>
    <property type="match status" value="1"/>
</dbReference>
<reference evidence="6 7" key="1">
    <citation type="submission" date="2020-08" db="EMBL/GenBank/DDBJ databases">
        <title>Sequencing the genomes of 1000 actinobacteria strains.</title>
        <authorList>
            <person name="Klenk H.-P."/>
        </authorList>
    </citation>
    <scope>NUCLEOTIDE SEQUENCE [LARGE SCALE GENOMIC DNA]</scope>
    <source>
        <strain evidence="6 7">DSM 45486</strain>
    </source>
</reference>
<dbReference type="Gene3D" id="3.40.50.20">
    <property type="match status" value="1"/>
</dbReference>
<dbReference type="PROSITE" id="PS50975">
    <property type="entry name" value="ATP_GRASP"/>
    <property type="match status" value="1"/>
</dbReference>
<dbReference type="Gene3D" id="3.30.1490.20">
    <property type="entry name" value="ATP-grasp fold, A domain"/>
    <property type="match status" value="1"/>
</dbReference>
<name>A0A7W9M0S8_9PSEU</name>
<organism evidence="6 7">
    <name type="scientific">Saccharothrix ecbatanensis</name>
    <dbReference type="NCBI Taxonomy" id="1105145"/>
    <lineage>
        <taxon>Bacteria</taxon>
        <taxon>Bacillati</taxon>
        <taxon>Actinomycetota</taxon>
        <taxon>Actinomycetes</taxon>
        <taxon>Pseudonocardiales</taxon>
        <taxon>Pseudonocardiaceae</taxon>
        <taxon>Saccharothrix</taxon>
    </lineage>
</organism>
<dbReference type="AlphaFoldDB" id="A0A7W9M0S8"/>
<evidence type="ECO:0000256" key="3">
    <source>
        <dbReference type="ARBA" id="ARBA00022840"/>
    </source>
</evidence>
<dbReference type="EMBL" id="JACHMO010000001">
    <property type="protein sequence ID" value="MBB5803128.1"/>
    <property type="molecule type" value="Genomic_DNA"/>
</dbReference>
<evidence type="ECO:0000313" key="6">
    <source>
        <dbReference type="EMBL" id="MBB5803128.1"/>
    </source>
</evidence>
<keyword evidence="1" id="KW-0436">Ligase</keyword>
<dbReference type="InterPro" id="IPR013815">
    <property type="entry name" value="ATP_grasp_subdomain_1"/>
</dbReference>
<protein>
    <submittedName>
        <fullName evidence="6">Biotin carboxylase</fullName>
    </submittedName>
</protein>
<dbReference type="Proteomes" id="UP000552097">
    <property type="component" value="Unassembled WGS sequence"/>
</dbReference>
<dbReference type="InterPro" id="IPR011761">
    <property type="entry name" value="ATP-grasp"/>
</dbReference>
<evidence type="ECO:0000259" key="5">
    <source>
        <dbReference type="PROSITE" id="PS50975"/>
    </source>
</evidence>
<evidence type="ECO:0000256" key="2">
    <source>
        <dbReference type="ARBA" id="ARBA00022741"/>
    </source>
</evidence>
<dbReference type="Pfam" id="PF13535">
    <property type="entry name" value="ATP-grasp_4"/>
    <property type="match status" value="1"/>
</dbReference>
<dbReference type="InterPro" id="IPR040570">
    <property type="entry name" value="LAL_C2"/>
</dbReference>
<proteinExistence type="predicted"/>
<dbReference type="RefSeq" id="WP_184920288.1">
    <property type="nucleotide sequence ID" value="NZ_JACHMO010000001.1"/>
</dbReference>
<evidence type="ECO:0000256" key="1">
    <source>
        <dbReference type="ARBA" id="ARBA00022598"/>
    </source>
</evidence>
<keyword evidence="7" id="KW-1185">Reference proteome</keyword>
<evidence type="ECO:0000313" key="7">
    <source>
        <dbReference type="Proteomes" id="UP000552097"/>
    </source>
</evidence>
<dbReference type="Gene3D" id="3.30.470.20">
    <property type="entry name" value="ATP-grasp fold, B domain"/>
    <property type="match status" value="1"/>
</dbReference>